<dbReference type="GO" id="GO:0005789">
    <property type="term" value="C:endoplasmic reticulum membrane"/>
    <property type="evidence" value="ECO:0007669"/>
    <property type="project" value="UniProtKB-SubCell"/>
</dbReference>
<feature type="transmembrane region" description="Helical" evidence="13">
    <location>
        <begin position="104"/>
        <end position="123"/>
    </location>
</feature>
<evidence type="ECO:0000256" key="8">
    <source>
        <dbReference type="ARBA" id="ARBA00023011"/>
    </source>
</evidence>
<keyword evidence="8" id="KW-0756">Sterol biosynthesis</keyword>
<name>A0A2T9YDL3_9FUNG</name>
<evidence type="ECO:0000256" key="9">
    <source>
        <dbReference type="ARBA" id="ARBA00023098"/>
    </source>
</evidence>
<protein>
    <recommendedName>
        <fullName evidence="16">Ergosterol biosynthesis protein</fullName>
    </recommendedName>
</protein>
<evidence type="ECO:0000256" key="1">
    <source>
        <dbReference type="ARBA" id="ARBA00004477"/>
    </source>
</evidence>
<evidence type="ECO:0000256" key="11">
    <source>
        <dbReference type="ARBA" id="ARBA00023166"/>
    </source>
</evidence>
<feature type="transmembrane region" description="Helical" evidence="13">
    <location>
        <begin position="76"/>
        <end position="98"/>
    </location>
</feature>
<keyword evidence="11" id="KW-1207">Sterol metabolism</keyword>
<evidence type="ECO:0000256" key="3">
    <source>
        <dbReference type="ARBA" id="ARBA00022516"/>
    </source>
</evidence>
<dbReference type="InterPro" id="IPR005352">
    <property type="entry name" value="Erg28"/>
</dbReference>
<sequence>MPIIPAGGLAKLIFTSAILSIFNSAQCMLAPLGLTRRIYNGQNQQVTPLSSHTFAAWTILSAIIRYQCSFNMNNQILYDITLSSYIIAACHFLSEIYVFKTTKLFGPVLSTFVVAGTSIFWMIKDRALYI</sequence>
<keyword evidence="12" id="KW-0753">Steroid metabolism</keyword>
<keyword evidence="9" id="KW-0443">Lipid metabolism</keyword>
<dbReference type="Pfam" id="PF03694">
    <property type="entry name" value="Erg28"/>
    <property type="match status" value="1"/>
</dbReference>
<keyword evidence="15" id="KW-1185">Reference proteome</keyword>
<evidence type="ECO:0000256" key="7">
    <source>
        <dbReference type="ARBA" id="ARBA00022989"/>
    </source>
</evidence>
<feature type="transmembrane region" description="Helical" evidence="13">
    <location>
        <begin position="46"/>
        <end position="64"/>
    </location>
</feature>
<dbReference type="Proteomes" id="UP000245383">
    <property type="component" value="Unassembled WGS sequence"/>
</dbReference>
<evidence type="ECO:0000313" key="15">
    <source>
        <dbReference type="Proteomes" id="UP000245383"/>
    </source>
</evidence>
<keyword evidence="4 13" id="KW-0812">Transmembrane</keyword>
<evidence type="ECO:0000256" key="4">
    <source>
        <dbReference type="ARBA" id="ARBA00022692"/>
    </source>
</evidence>
<keyword evidence="5" id="KW-0256">Endoplasmic reticulum</keyword>
<feature type="transmembrane region" description="Helical" evidence="13">
    <location>
        <begin position="12"/>
        <end position="34"/>
    </location>
</feature>
<comment type="caution">
    <text evidence="14">The sequence shown here is derived from an EMBL/GenBank/DDBJ whole genome shotgun (WGS) entry which is preliminary data.</text>
</comment>
<evidence type="ECO:0000256" key="10">
    <source>
        <dbReference type="ARBA" id="ARBA00023136"/>
    </source>
</evidence>
<keyword evidence="10 13" id="KW-0472">Membrane</keyword>
<dbReference type="STRING" id="133385.A0A2T9YDL3"/>
<dbReference type="OrthoDB" id="6485510at2759"/>
<keyword evidence="6" id="KW-0752">Steroid biosynthesis</keyword>
<evidence type="ECO:0000256" key="2">
    <source>
        <dbReference type="ARBA" id="ARBA00005377"/>
    </source>
</evidence>
<keyword evidence="7 13" id="KW-1133">Transmembrane helix</keyword>
<reference evidence="14 15" key="1">
    <citation type="journal article" date="2018" name="MBio">
        <title>Comparative Genomics Reveals the Core Gene Toolbox for the Fungus-Insect Symbiosis.</title>
        <authorList>
            <person name="Wang Y."/>
            <person name="Stata M."/>
            <person name="Wang W."/>
            <person name="Stajich J.E."/>
            <person name="White M.M."/>
            <person name="Moncalvo J.M."/>
        </authorList>
    </citation>
    <scope>NUCLEOTIDE SEQUENCE [LARGE SCALE GENOMIC DNA]</scope>
    <source>
        <strain evidence="14 15">SWE-8-4</strain>
    </source>
</reference>
<evidence type="ECO:0008006" key="16">
    <source>
        <dbReference type="Google" id="ProtNLM"/>
    </source>
</evidence>
<gene>
    <name evidence="14" type="ORF">BB561_004889</name>
</gene>
<comment type="similarity">
    <text evidence="2">Belongs to the ERG28 family.</text>
</comment>
<organism evidence="14 15">
    <name type="scientific">Smittium simulii</name>
    <dbReference type="NCBI Taxonomy" id="133385"/>
    <lineage>
        <taxon>Eukaryota</taxon>
        <taxon>Fungi</taxon>
        <taxon>Fungi incertae sedis</taxon>
        <taxon>Zoopagomycota</taxon>
        <taxon>Kickxellomycotina</taxon>
        <taxon>Harpellomycetes</taxon>
        <taxon>Harpellales</taxon>
        <taxon>Legeriomycetaceae</taxon>
        <taxon>Smittium</taxon>
    </lineage>
</organism>
<dbReference type="PANTHER" id="PTHR15451:SF19">
    <property type="entry name" value="ERGOSTEROL BIOSYNTHETIC PROTEIN 28 HOMOLOG"/>
    <property type="match status" value="1"/>
</dbReference>
<comment type="subcellular location">
    <subcellularLocation>
        <location evidence="1">Endoplasmic reticulum membrane</location>
        <topology evidence="1">Multi-pass membrane protein</topology>
    </subcellularLocation>
</comment>
<evidence type="ECO:0000313" key="14">
    <source>
        <dbReference type="EMBL" id="PVU90423.1"/>
    </source>
</evidence>
<dbReference type="EMBL" id="MBFR01000258">
    <property type="protein sequence ID" value="PVU90423.1"/>
    <property type="molecule type" value="Genomic_DNA"/>
</dbReference>
<dbReference type="GO" id="GO:0016126">
    <property type="term" value="P:sterol biosynthetic process"/>
    <property type="evidence" value="ECO:0007669"/>
    <property type="project" value="UniProtKB-KW"/>
</dbReference>
<dbReference type="AlphaFoldDB" id="A0A2T9YDL3"/>
<dbReference type="PANTHER" id="PTHR15451">
    <property type="entry name" value="ERGOSTEROL BIOSYNTHETIC PROTEIN 28-RELATED"/>
    <property type="match status" value="1"/>
</dbReference>
<keyword evidence="3" id="KW-0444">Lipid biosynthesis</keyword>
<evidence type="ECO:0000256" key="12">
    <source>
        <dbReference type="ARBA" id="ARBA00023221"/>
    </source>
</evidence>
<evidence type="ECO:0000256" key="13">
    <source>
        <dbReference type="SAM" id="Phobius"/>
    </source>
</evidence>
<dbReference type="GO" id="GO:0030674">
    <property type="term" value="F:protein-macromolecule adaptor activity"/>
    <property type="evidence" value="ECO:0007669"/>
    <property type="project" value="TreeGrafter"/>
</dbReference>
<evidence type="ECO:0000256" key="6">
    <source>
        <dbReference type="ARBA" id="ARBA00022955"/>
    </source>
</evidence>
<evidence type="ECO:0000256" key="5">
    <source>
        <dbReference type="ARBA" id="ARBA00022824"/>
    </source>
</evidence>
<accession>A0A2T9YDL3</accession>
<proteinExistence type="inferred from homology"/>